<reference evidence="1 2" key="1">
    <citation type="submission" date="2020-10" db="EMBL/GenBank/DDBJ databases">
        <title>ChiBAC.</title>
        <authorList>
            <person name="Zenner C."/>
            <person name="Hitch T.C.A."/>
            <person name="Clavel T."/>
        </authorList>
    </citation>
    <scope>NUCLEOTIDE SEQUENCE [LARGE SCALE GENOMIC DNA]</scope>
    <source>
        <strain evidence="1 2">DSM 108991</strain>
    </source>
</reference>
<dbReference type="EMBL" id="JADCKL010000002">
    <property type="protein sequence ID" value="MBE5062495.1"/>
    <property type="molecule type" value="Genomic_DNA"/>
</dbReference>
<dbReference type="RefSeq" id="WP_226394354.1">
    <property type="nucleotide sequence ID" value="NZ_JADCKL010000002.1"/>
</dbReference>
<comment type="caution">
    <text evidence="1">The sequence shown here is derived from an EMBL/GenBank/DDBJ whole genome shotgun (WGS) entry which is preliminary data.</text>
</comment>
<gene>
    <name evidence="1" type="ORF">INF30_04355</name>
</gene>
<name>A0ABR9RI52_9FIRM</name>
<evidence type="ECO:0000313" key="2">
    <source>
        <dbReference type="Proteomes" id="UP000758652"/>
    </source>
</evidence>
<organism evidence="1 2">
    <name type="scientific">Claveliimonas monacensis</name>
    <dbReference type="NCBI Taxonomy" id="2779351"/>
    <lineage>
        <taxon>Bacteria</taxon>
        <taxon>Bacillati</taxon>
        <taxon>Bacillota</taxon>
        <taxon>Clostridia</taxon>
        <taxon>Lachnospirales</taxon>
        <taxon>Lachnospiraceae</taxon>
        <taxon>Claveliimonas</taxon>
    </lineage>
</organism>
<sequence length="454" mass="54049">MLDMESSTKEIPREDYTLIAQEDLRLISENEQLKEAIEKGDTSELEGLLLEKSYAKYLFGDYLKRMVYELYIFPEDDGRKITEIPEDEYIKDIQQIFKENGMKGVGTLQFGGSTRLTPSNLKRWMGTPCYQVSRELVFLFGFGFNMFAEQVEELLTKVIGQAGFDFRSAQETIYYWCLKHNLGYGGLQYWQEKYMEIQEEAEEQKESGIYEEKEECAGGARTRYYRDRAAHITDDDGFKEYLRELERIRRDTRNRITARETLNVVVNILWYELSKERRGETKWLELLIEQKEEGDAQNRTKRTQREIKTMQKYWREVSLDPLIQSIWQEEDPVAISEKSRELAPLLPDMWKKRSLQDKLNGESRVRKEDILTGVFLTYAHQLEKQMPYMSGEEKDYMVRVETYVEDVNTYLEQCGMGEFYIVQPYEIFLVLCLLYDKPYSFFLSVWKEKEKERK</sequence>
<dbReference type="Proteomes" id="UP000758652">
    <property type="component" value="Unassembled WGS sequence"/>
</dbReference>
<keyword evidence="2" id="KW-1185">Reference proteome</keyword>
<protein>
    <submittedName>
        <fullName evidence="1">Uncharacterized protein</fullName>
    </submittedName>
</protein>
<evidence type="ECO:0000313" key="1">
    <source>
        <dbReference type="EMBL" id="MBE5062495.1"/>
    </source>
</evidence>
<proteinExistence type="predicted"/>
<accession>A0ABR9RI52</accession>